<comment type="caution">
    <text evidence="1">The sequence shown here is derived from an EMBL/GenBank/DDBJ whole genome shotgun (WGS) entry which is preliminary data.</text>
</comment>
<protein>
    <submittedName>
        <fullName evidence="1">Uncharacterized protein</fullName>
    </submittedName>
</protein>
<organism evidence="1 2">
    <name type="scientific">Rheinheimera marina</name>
    <dbReference type="NCBI Taxonomy" id="1774958"/>
    <lineage>
        <taxon>Bacteria</taxon>
        <taxon>Pseudomonadati</taxon>
        <taxon>Pseudomonadota</taxon>
        <taxon>Gammaproteobacteria</taxon>
        <taxon>Chromatiales</taxon>
        <taxon>Chromatiaceae</taxon>
        <taxon>Rheinheimera</taxon>
    </lineage>
</organism>
<name>A0ABV9JPC2_9GAMM</name>
<evidence type="ECO:0000313" key="2">
    <source>
        <dbReference type="Proteomes" id="UP001595962"/>
    </source>
</evidence>
<sequence>MNESLSRQKPCEAIGADPVKMRLSAKILIYVGKSGRKKRKKNYKFLEPLRVTMTFRPVSVCLRPTENGTCLATARNVAQANDFIDEYKMNNRI</sequence>
<gene>
    <name evidence="1" type="ORF">ACFO3I_13940</name>
</gene>
<evidence type="ECO:0000313" key="1">
    <source>
        <dbReference type="EMBL" id="MFC4656112.1"/>
    </source>
</evidence>
<reference evidence="2" key="1">
    <citation type="journal article" date="2019" name="Int. J. Syst. Evol. Microbiol.">
        <title>The Global Catalogue of Microorganisms (GCM) 10K type strain sequencing project: providing services to taxonomists for standard genome sequencing and annotation.</title>
        <authorList>
            <consortium name="The Broad Institute Genomics Platform"/>
            <consortium name="The Broad Institute Genome Sequencing Center for Infectious Disease"/>
            <person name="Wu L."/>
            <person name="Ma J."/>
        </authorList>
    </citation>
    <scope>NUCLEOTIDE SEQUENCE [LARGE SCALE GENOMIC DNA]</scope>
    <source>
        <strain evidence="2">DT28</strain>
    </source>
</reference>
<dbReference type="EMBL" id="JBHSGB010000012">
    <property type="protein sequence ID" value="MFC4656112.1"/>
    <property type="molecule type" value="Genomic_DNA"/>
</dbReference>
<accession>A0ABV9JPC2</accession>
<dbReference type="Proteomes" id="UP001595962">
    <property type="component" value="Unassembled WGS sequence"/>
</dbReference>
<dbReference type="RefSeq" id="WP_377334883.1">
    <property type="nucleotide sequence ID" value="NZ_JBHSGB010000012.1"/>
</dbReference>
<proteinExistence type="predicted"/>
<keyword evidence="2" id="KW-1185">Reference proteome</keyword>